<evidence type="ECO:0000256" key="3">
    <source>
        <dbReference type="ARBA" id="ARBA00023055"/>
    </source>
</evidence>
<evidence type="ECO:0000256" key="7">
    <source>
        <dbReference type="SAM" id="MobiDB-lite"/>
    </source>
</evidence>
<feature type="region of interest" description="Disordered" evidence="7">
    <location>
        <begin position="592"/>
        <end position="646"/>
    </location>
</feature>
<keyword evidence="10" id="KW-1185">Reference proteome</keyword>
<dbReference type="PANTHER" id="PTHR16275">
    <property type="entry name" value="COILED-COIL DOMAIN-CONTAINING PROTEIN 40"/>
    <property type="match status" value="1"/>
</dbReference>
<dbReference type="InterPro" id="IPR037386">
    <property type="entry name" value="CCDC40"/>
</dbReference>
<dbReference type="InterPro" id="IPR031468">
    <property type="entry name" value="SMP_LBD"/>
</dbReference>
<comment type="subcellular location">
    <subcellularLocation>
        <location evidence="1">Membrane</location>
    </subcellularLocation>
</comment>
<keyword evidence="4" id="KW-0446">Lipid-binding</keyword>
<evidence type="ECO:0000313" key="10">
    <source>
        <dbReference type="Proteomes" id="UP001352852"/>
    </source>
</evidence>
<feature type="region of interest" description="Disordered" evidence="7">
    <location>
        <begin position="98"/>
        <end position="129"/>
    </location>
</feature>
<feature type="compositionally biased region" description="Polar residues" evidence="7">
    <location>
        <begin position="107"/>
        <end position="122"/>
    </location>
</feature>
<gene>
    <name evidence="9" type="ORF">CHARACLAT_010179</name>
</gene>
<dbReference type="CDD" id="cd21675">
    <property type="entry name" value="SMP_TEX2"/>
    <property type="match status" value="1"/>
</dbReference>
<name>A0ABU7F1R4_9TELE</name>
<dbReference type="PROSITE" id="PS51847">
    <property type="entry name" value="SMP"/>
    <property type="match status" value="1"/>
</dbReference>
<dbReference type="EMBL" id="JAHUTJ010074417">
    <property type="protein sequence ID" value="MED6293402.1"/>
    <property type="molecule type" value="Genomic_DNA"/>
</dbReference>
<feature type="compositionally biased region" description="Basic and acidic residues" evidence="7">
    <location>
        <begin position="592"/>
        <end position="606"/>
    </location>
</feature>
<feature type="compositionally biased region" description="Low complexity" evidence="7">
    <location>
        <begin position="762"/>
        <end position="775"/>
    </location>
</feature>
<keyword evidence="3" id="KW-0445">Lipid transport</keyword>
<evidence type="ECO:0000256" key="5">
    <source>
        <dbReference type="ARBA" id="ARBA00023136"/>
    </source>
</evidence>
<feature type="region of interest" description="Disordered" evidence="7">
    <location>
        <begin position="398"/>
        <end position="427"/>
    </location>
</feature>
<evidence type="ECO:0000259" key="8">
    <source>
        <dbReference type="PROSITE" id="PS51847"/>
    </source>
</evidence>
<keyword evidence="5" id="KW-0472">Membrane</keyword>
<protein>
    <recommendedName>
        <fullName evidence="8">SMP-LTD domain-containing protein</fullName>
    </recommendedName>
</protein>
<feature type="compositionally biased region" description="Acidic residues" evidence="7">
    <location>
        <begin position="398"/>
        <end position="413"/>
    </location>
</feature>
<dbReference type="PANTHER" id="PTHR16275:SF8">
    <property type="entry name" value="COILED-COIL DOMAIN-CONTAINING PROTEIN 40"/>
    <property type="match status" value="1"/>
</dbReference>
<feature type="coiled-coil region" evidence="6">
    <location>
        <begin position="1058"/>
        <end position="1160"/>
    </location>
</feature>
<feature type="region of interest" description="Disordered" evidence="7">
    <location>
        <begin position="171"/>
        <end position="197"/>
    </location>
</feature>
<proteinExistence type="predicted"/>
<evidence type="ECO:0000256" key="4">
    <source>
        <dbReference type="ARBA" id="ARBA00023121"/>
    </source>
</evidence>
<keyword evidence="6" id="KW-0175">Coiled coil</keyword>
<reference evidence="9 10" key="1">
    <citation type="submission" date="2021-06" db="EMBL/GenBank/DDBJ databases">
        <authorList>
            <person name="Palmer J.M."/>
        </authorList>
    </citation>
    <scope>NUCLEOTIDE SEQUENCE [LARGE SCALE GENOMIC DNA]</scope>
    <source>
        <strain evidence="9 10">CL_MEX2019</strain>
        <tissue evidence="9">Muscle</tissue>
    </source>
</reference>
<comment type="caution">
    <text evidence="9">The sequence shown here is derived from an EMBL/GenBank/DDBJ whole genome shotgun (WGS) entry which is preliminary data.</text>
</comment>
<feature type="region of interest" description="Disordered" evidence="7">
    <location>
        <begin position="245"/>
        <end position="269"/>
    </location>
</feature>
<evidence type="ECO:0000256" key="2">
    <source>
        <dbReference type="ARBA" id="ARBA00022448"/>
    </source>
</evidence>
<evidence type="ECO:0000313" key="9">
    <source>
        <dbReference type="EMBL" id="MED6293402.1"/>
    </source>
</evidence>
<feature type="coiled-coil region" evidence="6">
    <location>
        <begin position="1203"/>
        <end position="1399"/>
    </location>
</feature>
<organism evidence="9 10">
    <name type="scientific">Characodon lateralis</name>
    <dbReference type="NCBI Taxonomy" id="208331"/>
    <lineage>
        <taxon>Eukaryota</taxon>
        <taxon>Metazoa</taxon>
        <taxon>Chordata</taxon>
        <taxon>Craniata</taxon>
        <taxon>Vertebrata</taxon>
        <taxon>Euteleostomi</taxon>
        <taxon>Actinopterygii</taxon>
        <taxon>Neopterygii</taxon>
        <taxon>Teleostei</taxon>
        <taxon>Neoteleostei</taxon>
        <taxon>Acanthomorphata</taxon>
        <taxon>Ovalentaria</taxon>
        <taxon>Atherinomorphae</taxon>
        <taxon>Cyprinodontiformes</taxon>
        <taxon>Goodeidae</taxon>
        <taxon>Characodon</taxon>
    </lineage>
</organism>
<feature type="domain" description="SMP-LTD" evidence="8">
    <location>
        <begin position="270"/>
        <end position="548"/>
    </location>
</feature>
<feature type="coiled-coil region" evidence="6">
    <location>
        <begin position="869"/>
        <end position="917"/>
    </location>
</feature>
<accession>A0ABU7F1R4</accession>
<evidence type="ECO:0000256" key="6">
    <source>
        <dbReference type="SAM" id="Coils"/>
    </source>
</evidence>
<dbReference type="Proteomes" id="UP001352852">
    <property type="component" value="Unassembled WGS sequence"/>
</dbReference>
<feature type="compositionally biased region" description="Basic and acidic residues" evidence="7">
    <location>
        <begin position="748"/>
        <end position="761"/>
    </location>
</feature>
<sequence length="1531" mass="175166">MNEISNYDAETYHATLTHSVFVRLEGPIIRLSKPNHNIARRAAHNEPKSDVSFVSQKIYDLSNSKVYLVPLNLARKRVWNKKYPICIELGRQDDFMSKAEGNKSEGSETSSSGINGERTSGAQDRQSSLSRRDRTIFLFGRTGREKEEWFQRFVSASNVRADVKKVPCVGTSKKATTSASHSRSSSRSSLDEALAPQLKSRDSTASLTIAGSGKGKLFLDYSVYMGSLLPKQQAVGLTSASSAQSLQSTPGADKKLQSNTSAQVQPRGEEEDSVAWVNAVLGRLFWDFLTEPYWGEQVSKKIQMKLSKIRLPYFMNELTLTELDMGTSTPRIHGASAPSVDYRGLWFDLEVSYNGSFLMTLETKMILNRLGKEEESARLGEFGKDGCRPRTYCLAASDEESSSAGSSDEEDTSDLSNDSAGAESLVGGHKPSKIMRFVDKIAKSKYFQKATETEFIKKKLEEVSNTPLLLTVEVQHLRGTLAVNVPPPPTDRIWYGFRTPPHLELKARPKLGEREVTLAHVTDWIEKKLYQEFQKILVMPNMDDVWLTIMHSAMDPRTAASGVSYGKTQAKVFRHCSQKDIASTYQFISRADEESGGKMQNARDEDQHEEDLLNGEDGTSGETDPLSFENPSAQQSDDPTLHPVLDPNMAEDVADQEPPQEEEDMNEEFTILDPEHPLIKRFQDALKAHFRKRLERIQLELIEERATRKDDARHLEDISLELFDIQQQLARVENKLSDSHQANSQAEAQRRHAQDQLETTKSKYSSKSSQSSQAKAKVSRLQAELEKTSQQVIFAQAVSEDLYSKVKIMNNARNKVGAEKTQAEEEKIKQDLYVERLTKDLDNRVLQIAGYEVQGSAQAQETWEATKALSEAEMELESLLMMHKKLLQQWNSNITDIRRHDETVNAMQEAVRAIEDEVILLGREIEGYKKSTTVEQENNETLTAQLNWCEMDCVTWKKLISQKQMDREVLQAQYSTCLRSLSETKRIVSTLTKEMSTHQTELSNQRNQVEKLSAARLELEESIMANIQQQLTHSKAATYSQQLTSKMATQKKEKMHQLQQLERDTLSVKLESQKVEQQINSLALTVETLNEEINKYQKLLTSHENSFSSLVRQMKQKEKTIATLNNRISNIVESTGHEDLNPLEIRIQEISAQIQELVAQDKNDQSLWLQLQGTLVELGRELEVNSKKIRKMQKDYTGMQQREIRLESQMVQEEREQAELDKNLKLLRRDLEKLSKLMKKNKQLSEALELENTLMETDFIHKLKEVEQESVSVQMKLEKTQEEKENLFRNWLEAEQQIMLWEKKTQILKETRSVVDSEICQEEIQKMKAEIHRMELRISQLTKQQERLMRESEAAVARRENLVLRKETMVRGSHKEVTKEELRRSSETLQRKIHKTLKEVADCELEMKELDNGKTTMNEKILQQKHHLTELNCTSTKLDNDLVNLQDNQYTNQCYLIALQNRNKKLREVCAGSYKLSSSSETVVASLQSQREHLVDYSNILKHRCEDLPQHQGVLHHVTQAMEAYIKMSQQ</sequence>
<feature type="compositionally biased region" description="Polar residues" evidence="7">
    <location>
        <begin position="629"/>
        <end position="638"/>
    </location>
</feature>
<dbReference type="Pfam" id="PF08647">
    <property type="entry name" value="BRE1"/>
    <property type="match status" value="1"/>
</dbReference>
<feature type="region of interest" description="Disordered" evidence="7">
    <location>
        <begin position="734"/>
        <end position="775"/>
    </location>
</feature>
<feature type="compositionally biased region" description="Low complexity" evidence="7">
    <location>
        <begin position="172"/>
        <end position="188"/>
    </location>
</feature>
<evidence type="ECO:0000256" key="1">
    <source>
        <dbReference type="ARBA" id="ARBA00004370"/>
    </source>
</evidence>
<keyword evidence="2" id="KW-0813">Transport</keyword>
<feature type="coiled-coil region" evidence="6">
    <location>
        <begin position="988"/>
        <end position="1022"/>
    </location>
</feature>